<evidence type="ECO:0000313" key="1">
    <source>
        <dbReference type="EMBL" id="KAI4862932.1"/>
    </source>
</evidence>
<evidence type="ECO:0000313" key="2">
    <source>
        <dbReference type="Proteomes" id="UP001497700"/>
    </source>
</evidence>
<dbReference type="Proteomes" id="UP001497700">
    <property type="component" value="Unassembled WGS sequence"/>
</dbReference>
<comment type="caution">
    <text evidence="1">The sequence shown here is derived from an EMBL/GenBank/DDBJ whole genome shotgun (WGS) entry which is preliminary data.</text>
</comment>
<keyword evidence="2" id="KW-1185">Reference proteome</keyword>
<organism evidence="1 2">
    <name type="scientific">Hypoxylon rubiginosum</name>
    <dbReference type="NCBI Taxonomy" id="110542"/>
    <lineage>
        <taxon>Eukaryota</taxon>
        <taxon>Fungi</taxon>
        <taxon>Dikarya</taxon>
        <taxon>Ascomycota</taxon>
        <taxon>Pezizomycotina</taxon>
        <taxon>Sordariomycetes</taxon>
        <taxon>Xylariomycetidae</taxon>
        <taxon>Xylariales</taxon>
        <taxon>Hypoxylaceae</taxon>
        <taxon>Hypoxylon</taxon>
    </lineage>
</organism>
<name>A0ACB9YUQ4_9PEZI</name>
<sequence>MYILPRNQALDVNPPAGDEELSTHGSDWLWAVFGLYMLFFFIFFATSFIAKSGEKIFHYLFTIALLIGSLTYFAVASDLGWEVITVADSKPVGGLWTRQVFWVEYVNWVVSFPVITISLGLLSGISWASIVFNVFLSWTWTVSLLVSAFTGTRYKWGFFGIGILAWFILAFNTLFYGTAAAKRVGVTRDYLILAGYVNFFWMIYPIAWGIADGGNKIGVTPGYIFYGILDILVVPVMAFAFYFMSSKWDYNKLNIAFTRYGRVPQSGEFPEKTTPAPAAAAPPVVGEPTA</sequence>
<protein>
    <submittedName>
        <fullName evidence="1">Family A G protein-coupled receptor-like protein</fullName>
    </submittedName>
</protein>
<proteinExistence type="predicted"/>
<accession>A0ACB9YUQ4</accession>
<reference evidence="1 2" key="1">
    <citation type="journal article" date="2022" name="New Phytol.">
        <title>Ecological generalism drives hyperdiversity of secondary metabolite gene clusters in xylarialean endophytes.</title>
        <authorList>
            <person name="Franco M.E.E."/>
            <person name="Wisecaver J.H."/>
            <person name="Arnold A.E."/>
            <person name="Ju Y.M."/>
            <person name="Slot J.C."/>
            <person name="Ahrendt S."/>
            <person name="Moore L.P."/>
            <person name="Eastman K.E."/>
            <person name="Scott K."/>
            <person name="Konkel Z."/>
            <person name="Mondo S.J."/>
            <person name="Kuo A."/>
            <person name="Hayes R.D."/>
            <person name="Haridas S."/>
            <person name="Andreopoulos B."/>
            <person name="Riley R."/>
            <person name="LaButti K."/>
            <person name="Pangilinan J."/>
            <person name="Lipzen A."/>
            <person name="Amirebrahimi M."/>
            <person name="Yan J."/>
            <person name="Adam C."/>
            <person name="Keymanesh K."/>
            <person name="Ng V."/>
            <person name="Louie K."/>
            <person name="Northen T."/>
            <person name="Drula E."/>
            <person name="Henrissat B."/>
            <person name="Hsieh H.M."/>
            <person name="Youens-Clark K."/>
            <person name="Lutzoni F."/>
            <person name="Miadlikowska J."/>
            <person name="Eastwood D.C."/>
            <person name="Hamelin R.C."/>
            <person name="Grigoriev I.V."/>
            <person name="U'Ren J.M."/>
        </authorList>
    </citation>
    <scope>NUCLEOTIDE SEQUENCE [LARGE SCALE GENOMIC DNA]</scope>
    <source>
        <strain evidence="1 2">CBS 119005</strain>
    </source>
</reference>
<dbReference type="EMBL" id="MU393515">
    <property type="protein sequence ID" value="KAI4862932.1"/>
    <property type="molecule type" value="Genomic_DNA"/>
</dbReference>
<gene>
    <name evidence="1" type="ORF">F4820DRAFT_428741</name>
</gene>